<reference evidence="6" key="1">
    <citation type="submission" date="2021-02" db="EMBL/GenBank/DDBJ databases">
        <authorList>
            <person name="Dougan E. K."/>
            <person name="Rhodes N."/>
            <person name="Thang M."/>
            <person name="Chan C."/>
        </authorList>
    </citation>
    <scope>NUCLEOTIDE SEQUENCE</scope>
</reference>
<evidence type="ECO:0000256" key="2">
    <source>
        <dbReference type="ARBA" id="ARBA00022888"/>
    </source>
</evidence>
<sequence length="698" mass="76438">MGLVQKLSEVYERASGPGATTSAAQDKTGSESESFAELIQALVQEHRQALGAATRRPTPTKDAVSARLGERRKSLDLNISTDTNLSQRISMAACSVQRSQKKKKTSEWDDKPKTTPLWQLVRPDREHKGGSSHVEIENKADQLRLANNSIHEKAQEIKQAIKDSEAVMHLMTEHLKPLVTVSSDESDAIREKIAGIVKGVEEANFALAGLRRDEIRNLEAIRGLKMRVWRLILDDLADSLLADVEGAMRSGKDWLEGRKYKLLKSFEDEMKALHRDLETDVMKLLQETLSILASSSVTETSSSQKADDDLFNLFGDSEGMRADRSRKSWELQLKAFRLSHMMAQKNSVLRKLEKLRRAETLYQRHAFIERITKQGNDKESIVPGLAQLDKLTRDLLADLPLGLHAVRPSLAAPAEEEEEAALPLGAPSGDVGVELLQAMVVTALRRCVPPGTERVGLLFSGGLDSGLLAWLCSRGDLGASCSVTCYTVGFHFGERKLPEDLAAAEAAARCLGVEWRQHAVDLQETETLLQECATTVADWNIVKASVGVTMLAACKLAARDGVQLVLSGLGSEEVFAGYQRHVRACTDGDEATARDRTLGLAQMWHRDLQRDFSLAALAGVEIRYPFLDADLAHAALHLPAAAFPCRDGTGGVSGEELAADGGKGALRAVARHAGAPALIYQRRKRAAQYGSRFHQAIQ</sequence>
<feature type="region of interest" description="Disordered" evidence="4">
    <location>
        <begin position="47"/>
        <end position="67"/>
    </location>
</feature>
<dbReference type="InterPro" id="IPR001962">
    <property type="entry name" value="Asn_synthase"/>
</dbReference>
<feature type="region of interest" description="Disordered" evidence="4">
    <location>
        <begin position="95"/>
        <end position="114"/>
    </location>
</feature>
<keyword evidence="1" id="KW-0028">Amino-acid biosynthesis</keyword>
<evidence type="ECO:0000256" key="4">
    <source>
        <dbReference type="SAM" id="MobiDB-lite"/>
    </source>
</evidence>
<accession>A0A813LMX3</accession>
<feature type="compositionally biased region" description="Polar residues" evidence="4">
    <location>
        <begin position="18"/>
        <end position="33"/>
    </location>
</feature>
<dbReference type="PANTHER" id="PTHR45937:SF1">
    <property type="entry name" value="ASPARAGINE SYNTHETASE DOMAIN-CONTAINING PROTEIN 1"/>
    <property type="match status" value="1"/>
</dbReference>
<dbReference type="PANTHER" id="PTHR45937">
    <property type="entry name" value="ASPARAGINE SYNTHETASE DOMAIN-CONTAINING PROTEIN 1"/>
    <property type="match status" value="1"/>
</dbReference>
<dbReference type="SUPFAM" id="SSF52402">
    <property type="entry name" value="Adenine nucleotide alpha hydrolases-like"/>
    <property type="match status" value="1"/>
</dbReference>
<gene>
    <name evidence="6" type="ORF">PGLA2088_LOCUS48322</name>
</gene>
<dbReference type="Gene3D" id="3.40.50.620">
    <property type="entry name" value="HUPs"/>
    <property type="match status" value="1"/>
</dbReference>
<name>A0A813LMX3_POLGL</name>
<feature type="domain" description="Asparagine synthetase" evidence="5">
    <location>
        <begin position="594"/>
        <end position="690"/>
    </location>
</feature>
<dbReference type="GO" id="GO:0004066">
    <property type="term" value="F:asparagine synthase (glutamine-hydrolyzing) activity"/>
    <property type="evidence" value="ECO:0007669"/>
    <property type="project" value="InterPro"/>
</dbReference>
<keyword evidence="2" id="KW-0061">Asparagine biosynthesis</keyword>
<evidence type="ECO:0000313" key="7">
    <source>
        <dbReference type="Proteomes" id="UP000626109"/>
    </source>
</evidence>
<feature type="region of interest" description="Disordered" evidence="4">
    <location>
        <begin position="1"/>
        <end position="33"/>
    </location>
</feature>
<feature type="domain" description="Asparagine synthetase" evidence="5">
    <location>
        <begin position="443"/>
        <end position="585"/>
    </location>
</feature>
<dbReference type="Proteomes" id="UP000626109">
    <property type="component" value="Unassembled WGS sequence"/>
</dbReference>
<dbReference type="EMBL" id="CAJNNW010036662">
    <property type="protein sequence ID" value="CAE8736450.1"/>
    <property type="molecule type" value="Genomic_DNA"/>
</dbReference>
<dbReference type="InterPro" id="IPR014729">
    <property type="entry name" value="Rossmann-like_a/b/a_fold"/>
</dbReference>
<evidence type="ECO:0000256" key="1">
    <source>
        <dbReference type="ARBA" id="ARBA00022605"/>
    </source>
</evidence>
<evidence type="ECO:0000313" key="6">
    <source>
        <dbReference type="EMBL" id="CAE8736450.1"/>
    </source>
</evidence>
<dbReference type="AlphaFoldDB" id="A0A813LMX3"/>
<proteinExistence type="predicted"/>
<organism evidence="6 7">
    <name type="scientific">Polarella glacialis</name>
    <name type="common">Dinoflagellate</name>
    <dbReference type="NCBI Taxonomy" id="89957"/>
    <lineage>
        <taxon>Eukaryota</taxon>
        <taxon>Sar</taxon>
        <taxon>Alveolata</taxon>
        <taxon>Dinophyceae</taxon>
        <taxon>Suessiales</taxon>
        <taxon>Suessiaceae</taxon>
        <taxon>Polarella</taxon>
    </lineage>
</organism>
<protein>
    <recommendedName>
        <fullName evidence="5">Asparagine synthetase domain-containing protein</fullName>
    </recommendedName>
</protein>
<dbReference type="Pfam" id="PF00733">
    <property type="entry name" value="Asn_synthase"/>
    <property type="match status" value="2"/>
</dbReference>
<dbReference type="InterPro" id="IPR051857">
    <property type="entry name" value="Asn_synthetase_domain"/>
</dbReference>
<feature type="non-terminal residue" evidence="6">
    <location>
        <position position="698"/>
    </location>
</feature>
<dbReference type="GO" id="GO:0006529">
    <property type="term" value="P:asparagine biosynthetic process"/>
    <property type="evidence" value="ECO:0007669"/>
    <property type="project" value="UniProtKB-KW"/>
</dbReference>
<evidence type="ECO:0000259" key="5">
    <source>
        <dbReference type="Pfam" id="PF00733"/>
    </source>
</evidence>
<evidence type="ECO:0000256" key="3">
    <source>
        <dbReference type="ARBA" id="ARBA00022962"/>
    </source>
</evidence>
<comment type="caution">
    <text evidence="6">The sequence shown here is derived from an EMBL/GenBank/DDBJ whole genome shotgun (WGS) entry which is preliminary data.</text>
</comment>
<dbReference type="CDD" id="cd01991">
    <property type="entry name" value="Asn_synthase_B_C"/>
    <property type="match status" value="1"/>
</dbReference>
<keyword evidence="3" id="KW-0315">Glutamine amidotransferase</keyword>